<dbReference type="InterPro" id="IPR042214">
    <property type="entry name" value="TruD_catalytic"/>
</dbReference>
<gene>
    <name evidence="5" type="primary">truD</name>
    <name evidence="5" type="ORF">ENN51_01935</name>
</gene>
<name>A0A7V0XEV4_UNCW3</name>
<accession>A0A7V0XEV4</accession>
<dbReference type="Gene3D" id="3.30.70.3160">
    <property type="match status" value="1"/>
</dbReference>
<feature type="region of interest" description="Disordered" evidence="3">
    <location>
        <begin position="1"/>
        <end position="26"/>
    </location>
</feature>
<dbReference type="Pfam" id="PF01142">
    <property type="entry name" value="TruD"/>
    <property type="match status" value="1"/>
</dbReference>
<comment type="similarity">
    <text evidence="1">Belongs to the pseudouridine synthase TruD family.</text>
</comment>
<evidence type="ECO:0000256" key="2">
    <source>
        <dbReference type="ARBA" id="ARBA00023235"/>
    </source>
</evidence>
<dbReference type="GO" id="GO:0006396">
    <property type="term" value="P:RNA processing"/>
    <property type="evidence" value="ECO:0007669"/>
    <property type="project" value="UniProtKB-ARBA"/>
</dbReference>
<dbReference type="Proteomes" id="UP000885672">
    <property type="component" value="Unassembled WGS sequence"/>
</dbReference>
<proteinExistence type="inferred from homology"/>
<evidence type="ECO:0000256" key="3">
    <source>
        <dbReference type="SAM" id="MobiDB-lite"/>
    </source>
</evidence>
<dbReference type="PROSITE" id="PS50984">
    <property type="entry name" value="TRUD"/>
    <property type="match status" value="1"/>
</dbReference>
<feature type="domain" description="TRUD" evidence="4">
    <location>
        <begin position="157"/>
        <end position="365"/>
    </location>
</feature>
<evidence type="ECO:0000313" key="5">
    <source>
        <dbReference type="EMBL" id="HDQ99036.1"/>
    </source>
</evidence>
<reference evidence="5" key="1">
    <citation type="journal article" date="2020" name="mSystems">
        <title>Genome- and Community-Level Interaction Insights into Carbon Utilization and Element Cycling Functions of Hydrothermarchaeota in Hydrothermal Sediment.</title>
        <authorList>
            <person name="Zhou Z."/>
            <person name="Liu Y."/>
            <person name="Xu W."/>
            <person name="Pan J."/>
            <person name="Luo Z.H."/>
            <person name="Li M."/>
        </authorList>
    </citation>
    <scope>NUCLEOTIDE SEQUENCE [LARGE SCALE GENOMIC DNA]</scope>
    <source>
        <strain evidence="5">SpSt-1182</strain>
    </source>
</reference>
<dbReference type="Gene3D" id="1.10.1510.30">
    <property type="match status" value="1"/>
</dbReference>
<comment type="caution">
    <text evidence="5">The sequence shown here is derived from an EMBL/GenBank/DDBJ whole genome shotgun (WGS) entry which is preliminary data.</text>
</comment>
<sequence>MTATRPSTRPAPPTKSRPCSRNSRVKLKARPEDFKVEERLRLRPGRRGRYAVYRLEKQLWNTLDVIRELERRHRFRHIGRAGLKDRYSRSVQYLSTITAGPPAIREKNWRLEFVGRSDEPVSRDVLLGNRFTVTLRALQPEETEAVLEAWPVVCRSGFPNYYDEQRLGSARHGQGFIARRLIAGHYNGALKLWLATPSANDDADARRRKRTILEHWGDWRACLSHVPPEARAAIGWLIAEPGDFEGAVRRIDRPLLELFLNAWQSWVWNETLTLVLERSGLDLRRLEYNLGTFAFYRRVDAGQFRYLSRLVIPAPGPRARFTSDRVEQAMTEVLARERLTLDAAKLPFRLRGLFFRTWDRPAVVVPKNPVLSRPGPDDLYPGRQRLTAGFFLPAGSYATVLVKALLPG</sequence>
<keyword evidence="2" id="KW-0413">Isomerase</keyword>
<dbReference type="SUPFAM" id="SSF55120">
    <property type="entry name" value="Pseudouridine synthase"/>
    <property type="match status" value="1"/>
</dbReference>
<dbReference type="InterPro" id="IPR001656">
    <property type="entry name" value="PsdUridine_synth_TruD"/>
</dbReference>
<dbReference type="PANTHER" id="PTHR13326">
    <property type="entry name" value="TRNA PSEUDOURIDINE SYNTHASE D"/>
    <property type="match status" value="1"/>
</dbReference>
<dbReference type="InterPro" id="IPR020103">
    <property type="entry name" value="PsdUridine_synth_cat_dom_sf"/>
</dbReference>
<dbReference type="EMBL" id="DSBX01000073">
    <property type="protein sequence ID" value="HDQ99036.1"/>
    <property type="molecule type" value="Genomic_DNA"/>
</dbReference>
<dbReference type="GO" id="GO:0140098">
    <property type="term" value="F:catalytic activity, acting on RNA"/>
    <property type="evidence" value="ECO:0007669"/>
    <property type="project" value="UniProtKB-ARBA"/>
</dbReference>
<dbReference type="PANTHER" id="PTHR13326:SF21">
    <property type="entry name" value="PSEUDOURIDYLATE SYNTHASE PUS7L"/>
    <property type="match status" value="1"/>
</dbReference>
<protein>
    <submittedName>
        <fullName evidence="5">tRNA pseudouridine(13) synthase TruD</fullName>
    </submittedName>
</protein>
<dbReference type="GO" id="GO:0003723">
    <property type="term" value="F:RNA binding"/>
    <property type="evidence" value="ECO:0007669"/>
    <property type="project" value="InterPro"/>
</dbReference>
<dbReference type="AlphaFoldDB" id="A0A7V0XEV4"/>
<organism evidence="5">
    <name type="scientific">candidate division WOR-3 bacterium</name>
    <dbReference type="NCBI Taxonomy" id="2052148"/>
    <lineage>
        <taxon>Bacteria</taxon>
        <taxon>Bacteria division WOR-3</taxon>
    </lineage>
</organism>
<dbReference type="InterPro" id="IPR011760">
    <property type="entry name" value="PsdUridine_synth_TruD_insert"/>
</dbReference>
<dbReference type="PIRSF" id="PIRSF037016">
    <property type="entry name" value="Pseudouridin_synth_euk_prd"/>
    <property type="match status" value="1"/>
</dbReference>
<evidence type="ECO:0000259" key="4">
    <source>
        <dbReference type="PROSITE" id="PS50984"/>
    </source>
</evidence>
<dbReference type="GO" id="GO:0009982">
    <property type="term" value="F:pseudouridine synthase activity"/>
    <property type="evidence" value="ECO:0007669"/>
    <property type="project" value="InterPro"/>
</dbReference>
<evidence type="ECO:0000256" key="1">
    <source>
        <dbReference type="ARBA" id="ARBA00007953"/>
    </source>
</evidence>
<dbReference type="Gene3D" id="3.30.2350.20">
    <property type="entry name" value="TruD, catalytic domain"/>
    <property type="match status" value="1"/>
</dbReference>
<dbReference type="GO" id="GO:0001522">
    <property type="term" value="P:pseudouridine synthesis"/>
    <property type="evidence" value="ECO:0007669"/>
    <property type="project" value="InterPro"/>
</dbReference>